<dbReference type="eggNOG" id="KOG0955">
    <property type="taxonomic scope" value="Eukaryota"/>
</dbReference>
<dbReference type="AlphaFoldDB" id="A0A022R089"/>
<dbReference type="KEGG" id="egt:105962038"/>
<feature type="region of interest" description="Disordered" evidence="3">
    <location>
        <begin position="336"/>
        <end position="373"/>
    </location>
</feature>
<proteinExistence type="predicted"/>
<dbReference type="EMBL" id="KI630752">
    <property type="protein sequence ID" value="EYU33651.1"/>
    <property type="molecule type" value="Genomic_DNA"/>
</dbReference>
<dbReference type="SUPFAM" id="SSF47370">
    <property type="entry name" value="Bromodomain"/>
    <property type="match status" value="1"/>
</dbReference>
<feature type="domain" description="Bromo" evidence="4">
    <location>
        <begin position="183"/>
        <end position="253"/>
    </location>
</feature>
<dbReference type="PANTHER" id="PTHR22881">
    <property type="entry name" value="BROMODOMAIN CONTAINING PROTEIN"/>
    <property type="match status" value="1"/>
</dbReference>
<dbReference type="CDD" id="cd04369">
    <property type="entry name" value="Bromodomain"/>
    <property type="match status" value="1"/>
</dbReference>
<dbReference type="InterPro" id="IPR036427">
    <property type="entry name" value="Bromodomain-like_sf"/>
</dbReference>
<evidence type="ECO:0000256" key="2">
    <source>
        <dbReference type="PROSITE-ProRule" id="PRU00035"/>
    </source>
</evidence>
<dbReference type="SMART" id="SM00297">
    <property type="entry name" value="BROMO"/>
    <property type="match status" value="1"/>
</dbReference>
<feature type="region of interest" description="Disordered" evidence="3">
    <location>
        <begin position="76"/>
        <end position="171"/>
    </location>
</feature>
<dbReference type="OrthoDB" id="21449at2759"/>
<accession>A0A022R089</accession>
<dbReference type="Proteomes" id="UP000030748">
    <property type="component" value="Unassembled WGS sequence"/>
</dbReference>
<feature type="region of interest" description="Disordered" evidence="3">
    <location>
        <begin position="882"/>
        <end position="907"/>
    </location>
</feature>
<dbReference type="PROSITE" id="PS50014">
    <property type="entry name" value="BROMODOMAIN_2"/>
    <property type="match status" value="1"/>
</dbReference>
<dbReference type="InterPro" id="IPR001487">
    <property type="entry name" value="Bromodomain"/>
</dbReference>
<feature type="compositionally biased region" description="Basic and acidic residues" evidence="3">
    <location>
        <begin position="19"/>
        <end position="31"/>
    </location>
</feature>
<dbReference type="STRING" id="4155.A0A022R089"/>
<feature type="compositionally biased region" description="Polar residues" evidence="3">
    <location>
        <begin position="336"/>
        <end position="357"/>
    </location>
</feature>
<dbReference type="PRINTS" id="PR00503">
    <property type="entry name" value="BROMODOMAIN"/>
</dbReference>
<dbReference type="PROSITE" id="PS00633">
    <property type="entry name" value="BROMODOMAIN_1"/>
    <property type="match status" value="1"/>
</dbReference>
<reference evidence="5 6" key="1">
    <citation type="journal article" date="2013" name="Proc. Natl. Acad. Sci. U.S.A.">
        <title>Fine-scale variation in meiotic recombination in Mimulus inferred from population shotgun sequencing.</title>
        <authorList>
            <person name="Hellsten U."/>
            <person name="Wright K.M."/>
            <person name="Jenkins J."/>
            <person name="Shu S."/>
            <person name="Yuan Y."/>
            <person name="Wessler S.R."/>
            <person name="Schmutz J."/>
            <person name="Willis J.H."/>
            <person name="Rokhsar D.S."/>
        </authorList>
    </citation>
    <scope>NUCLEOTIDE SEQUENCE [LARGE SCALE GENOMIC DNA]</scope>
    <source>
        <strain evidence="6">cv. DUN x IM62</strain>
    </source>
</reference>
<dbReference type="OMA" id="SRFQGQI"/>
<dbReference type="Pfam" id="PF00439">
    <property type="entry name" value="Bromodomain"/>
    <property type="match status" value="1"/>
</dbReference>
<keyword evidence="1 2" id="KW-0103">Bromodomain</keyword>
<dbReference type="InterPro" id="IPR018359">
    <property type="entry name" value="Bromodomain_CS"/>
</dbReference>
<gene>
    <name evidence="5" type="ORF">MIMGU_mgv1a001037mg</name>
</gene>
<keyword evidence="6" id="KW-1185">Reference proteome</keyword>
<feature type="compositionally biased region" description="Basic and acidic residues" evidence="3">
    <location>
        <begin position="143"/>
        <end position="153"/>
    </location>
</feature>
<dbReference type="Gene3D" id="1.20.920.10">
    <property type="entry name" value="Bromodomain-like"/>
    <property type="match status" value="1"/>
</dbReference>
<feature type="compositionally biased region" description="Basic residues" evidence="3">
    <location>
        <begin position="1"/>
        <end position="12"/>
    </location>
</feature>
<sequence>MGQIVKRKKKGRPAAADPGARELTKPERDVRRSLRRRNVKYVFDLDDYFDEDEVFADDDDGDDGSRREKKLELLLKLQTTGGERESTNIPQASRTRRVEHAPATSASSDDDKPPKKRRIDDEDMDTDIEERNYNDDDEEDEVRETKPESRGEDSLPGTPTEGPLTGLPMPDKRDLELILDKLQKKDIYGVYAEPVDPEELPDYHDVIKNPMDFATVRNKLGNGSYATFEQFENDVFLICSNAMLYNAPDTVYHKQARTIQELATRKFHKIRLNVERIEKEVKPEQKTRSASILKKQIKRSLSRTLQEPVGSDFSSGATLATPGEIQNVPYALHQSVSEKPSSCNDGLVESNSFLNDSNVDKAEESTPGKGPTSRFVRKSFVYGENRRATYSTSLSQPVDTTESIFSTFDAETKELVPVGLYSDHSYARSMSRFAANIGSVAWKVASNRIEQALPEGFKFGQGWVGEYEPLPTPVLMLQNCTVKEPPYLAKVQQNPRKFDKKVPTTLVSANKESPCSSVPFLEQKLPFLGPTGIKPPPPPPSSSPGIFQNIPETKPSFFLSPAIKPITGAHNVSYHHQNLQSRPFVESDKNVRKVESNGQPFRNKVESNGQPFLNKNAAAANSTGNNRHISKVSEMEASRPMEVSSKTQNFSPSGSFKQPDSNEVAFRELTDDKKVVGNTIARLSADVAKPGQGQGLSDPVQMMRMLSEKGRNNNQQKQPNQIVPQVLPNDSNNAAITAARAWMSVGAGGGFVNSRPVAENTNLFNKNQIYADSPYNNNNNSTRDTQTQVSRFGMHVVHEQDSKNGGSQLLHAFVPRGSVNMMVGNEAQFQNQQRMVLPQMATADLSRFQLHHHSHWRNISPQMHSRQKQESVLPPDLNIDFQSSGSPGRPNSGVMVDSQQPDLALQL</sequence>
<evidence type="ECO:0000256" key="1">
    <source>
        <dbReference type="ARBA" id="ARBA00023117"/>
    </source>
</evidence>
<dbReference type="PhylomeDB" id="A0A022R089"/>
<dbReference type="InterPro" id="IPR051831">
    <property type="entry name" value="Bromodomain_contain_prot"/>
</dbReference>
<evidence type="ECO:0000256" key="3">
    <source>
        <dbReference type="SAM" id="MobiDB-lite"/>
    </source>
</evidence>
<evidence type="ECO:0000259" key="4">
    <source>
        <dbReference type="PROSITE" id="PS50014"/>
    </source>
</evidence>
<evidence type="ECO:0000313" key="5">
    <source>
        <dbReference type="EMBL" id="EYU33651.1"/>
    </source>
</evidence>
<name>A0A022R089_ERYGU</name>
<dbReference type="PANTHER" id="PTHR22881:SF42">
    <property type="entry name" value="DNA-BINDING BROMODOMAIN-CONTAINING PROTEIN"/>
    <property type="match status" value="1"/>
</dbReference>
<feature type="region of interest" description="Disordered" evidence="3">
    <location>
        <begin position="1"/>
        <end position="31"/>
    </location>
</feature>
<protein>
    <recommendedName>
        <fullName evidence="4">Bromo domain-containing protein</fullName>
    </recommendedName>
</protein>
<evidence type="ECO:0000313" key="6">
    <source>
        <dbReference type="Proteomes" id="UP000030748"/>
    </source>
</evidence>
<organism evidence="5 6">
    <name type="scientific">Erythranthe guttata</name>
    <name type="common">Yellow monkey flower</name>
    <name type="synonym">Mimulus guttatus</name>
    <dbReference type="NCBI Taxonomy" id="4155"/>
    <lineage>
        <taxon>Eukaryota</taxon>
        <taxon>Viridiplantae</taxon>
        <taxon>Streptophyta</taxon>
        <taxon>Embryophyta</taxon>
        <taxon>Tracheophyta</taxon>
        <taxon>Spermatophyta</taxon>
        <taxon>Magnoliopsida</taxon>
        <taxon>eudicotyledons</taxon>
        <taxon>Gunneridae</taxon>
        <taxon>Pentapetalae</taxon>
        <taxon>asterids</taxon>
        <taxon>lamiids</taxon>
        <taxon>Lamiales</taxon>
        <taxon>Phrymaceae</taxon>
        <taxon>Erythranthe</taxon>
    </lineage>
</organism>